<evidence type="ECO:0000256" key="10">
    <source>
        <dbReference type="SAM" id="SignalP"/>
    </source>
</evidence>
<organism evidence="12 13">
    <name type="scientific">Ostreobium quekettii</name>
    <dbReference type="NCBI Taxonomy" id="121088"/>
    <lineage>
        <taxon>Eukaryota</taxon>
        <taxon>Viridiplantae</taxon>
        <taxon>Chlorophyta</taxon>
        <taxon>core chlorophytes</taxon>
        <taxon>Ulvophyceae</taxon>
        <taxon>TCBD clade</taxon>
        <taxon>Bryopsidales</taxon>
        <taxon>Ostreobineae</taxon>
        <taxon>Ostreobiaceae</taxon>
        <taxon>Ostreobium</taxon>
    </lineage>
</organism>
<dbReference type="EMBL" id="CAJHUC010000321">
    <property type="protein sequence ID" value="CAD7695234.1"/>
    <property type="molecule type" value="Genomic_DNA"/>
</dbReference>
<gene>
    <name evidence="12" type="ORF">OSTQU699_LOCUS595</name>
</gene>
<evidence type="ECO:0000256" key="6">
    <source>
        <dbReference type="ARBA" id="ARBA00022989"/>
    </source>
</evidence>
<dbReference type="PANTHER" id="PTHR46107:SF3">
    <property type="entry name" value="THIOREDOXIN DOMAIN-CONTAINING PROTEIN"/>
    <property type="match status" value="1"/>
</dbReference>
<dbReference type="InterPro" id="IPR052454">
    <property type="entry name" value="TMX_domain-containing"/>
</dbReference>
<keyword evidence="7" id="KW-1015">Disulfide bond</keyword>
<feature type="signal peptide" evidence="10">
    <location>
        <begin position="1"/>
        <end position="38"/>
    </location>
</feature>
<sequence length="237" mass="26568">MVAALSGAPRGSQGPLRVSFRALLCFACLPLLVRECGGRPKSDVVALTDENFDEKTSEGAWFVEVFAPWCSHCRKVEEVWQGLATRLKKEGINVGKIDGTRESGLMSRFEVQGFPMFFHLANGECREYDGDRSEEMFYEFATDGWKKEAPWPFYKAPNSPVGRRLGSVKRWFSGVLIRLREVYHWLHTDMGLSELCILVVTLSVPVALGLSCICVLDFVNTRRSAVPDFGAARPHTD</sequence>
<evidence type="ECO:0000256" key="5">
    <source>
        <dbReference type="ARBA" id="ARBA00022982"/>
    </source>
</evidence>
<keyword evidence="13" id="KW-1185">Reference proteome</keyword>
<dbReference type="Pfam" id="PF00085">
    <property type="entry name" value="Thioredoxin"/>
    <property type="match status" value="1"/>
</dbReference>
<accession>A0A8S1IKH4</accession>
<reference evidence="12" key="1">
    <citation type="submission" date="2020-12" db="EMBL/GenBank/DDBJ databases">
        <authorList>
            <person name="Iha C."/>
        </authorList>
    </citation>
    <scope>NUCLEOTIDE SEQUENCE</scope>
</reference>
<comment type="caution">
    <text evidence="12">The sequence shown here is derived from an EMBL/GenBank/DDBJ whole genome shotgun (WGS) entry which is preliminary data.</text>
</comment>
<evidence type="ECO:0000256" key="1">
    <source>
        <dbReference type="ARBA" id="ARBA00004389"/>
    </source>
</evidence>
<evidence type="ECO:0000256" key="8">
    <source>
        <dbReference type="ARBA" id="ARBA00023284"/>
    </source>
</evidence>
<keyword evidence="9" id="KW-0472">Membrane</keyword>
<dbReference type="OrthoDB" id="74910at2759"/>
<evidence type="ECO:0000256" key="9">
    <source>
        <dbReference type="SAM" id="Phobius"/>
    </source>
</evidence>
<keyword evidence="4" id="KW-0256">Endoplasmic reticulum</keyword>
<keyword evidence="8" id="KW-0676">Redox-active center</keyword>
<keyword evidence="3 10" id="KW-0732">Signal</keyword>
<feature type="chain" id="PRO_5035800154" description="Thioredoxin domain-containing protein" evidence="10">
    <location>
        <begin position="39"/>
        <end position="237"/>
    </location>
</feature>
<evidence type="ECO:0000313" key="13">
    <source>
        <dbReference type="Proteomes" id="UP000708148"/>
    </source>
</evidence>
<keyword evidence="9" id="KW-0812">Transmembrane</keyword>
<feature type="domain" description="Thioredoxin" evidence="11">
    <location>
        <begin position="35"/>
        <end position="147"/>
    </location>
</feature>
<evidence type="ECO:0000259" key="11">
    <source>
        <dbReference type="PROSITE" id="PS51352"/>
    </source>
</evidence>
<evidence type="ECO:0000256" key="3">
    <source>
        <dbReference type="ARBA" id="ARBA00022729"/>
    </source>
</evidence>
<protein>
    <recommendedName>
        <fullName evidence="11">Thioredoxin domain-containing protein</fullName>
    </recommendedName>
</protein>
<keyword evidence="5" id="KW-0249">Electron transport</keyword>
<dbReference type="Gene3D" id="3.40.30.10">
    <property type="entry name" value="Glutaredoxin"/>
    <property type="match status" value="1"/>
</dbReference>
<evidence type="ECO:0000256" key="7">
    <source>
        <dbReference type="ARBA" id="ARBA00023157"/>
    </source>
</evidence>
<dbReference type="AlphaFoldDB" id="A0A8S1IKH4"/>
<keyword evidence="6 9" id="KW-1133">Transmembrane helix</keyword>
<dbReference type="GO" id="GO:0005789">
    <property type="term" value="C:endoplasmic reticulum membrane"/>
    <property type="evidence" value="ECO:0007669"/>
    <property type="project" value="UniProtKB-SubCell"/>
</dbReference>
<dbReference type="InterPro" id="IPR013766">
    <property type="entry name" value="Thioredoxin_domain"/>
</dbReference>
<dbReference type="PANTHER" id="PTHR46107">
    <property type="entry name" value="DUMPY: SHORTER THAN WILD-TYPE"/>
    <property type="match status" value="1"/>
</dbReference>
<comment type="subcellular location">
    <subcellularLocation>
        <location evidence="1">Endoplasmic reticulum membrane</location>
        <topology evidence="1">Single-pass membrane protein</topology>
    </subcellularLocation>
</comment>
<dbReference type="Proteomes" id="UP000708148">
    <property type="component" value="Unassembled WGS sequence"/>
</dbReference>
<dbReference type="PROSITE" id="PS51352">
    <property type="entry name" value="THIOREDOXIN_2"/>
    <property type="match status" value="1"/>
</dbReference>
<dbReference type="SUPFAM" id="SSF52833">
    <property type="entry name" value="Thioredoxin-like"/>
    <property type="match status" value="1"/>
</dbReference>
<keyword evidence="2" id="KW-0813">Transport</keyword>
<dbReference type="GO" id="GO:0015036">
    <property type="term" value="F:disulfide oxidoreductase activity"/>
    <property type="evidence" value="ECO:0007669"/>
    <property type="project" value="TreeGrafter"/>
</dbReference>
<evidence type="ECO:0000256" key="4">
    <source>
        <dbReference type="ARBA" id="ARBA00022824"/>
    </source>
</evidence>
<evidence type="ECO:0000256" key="2">
    <source>
        <dbReference type="ARBA" id="ARBA00022448"/>
    </source>
</evidence>
<dbReference type="InterPro" id="IPR036249">
    <property type="entry name" value="Thioredoxin-like_sf"/>
</dbReference>
<feature type="transmembrane region" description="Helical" evidence="9">
    <location>
        <begin position="197"/>
        <end position="219"/>
    </location>
</feature>
<evidence type="ECO:0000313" key="12">
    <source>
        <dbReference type="EMBL" id="CAD7695234.1"/>
    </source>
</evidence>
<name>A0A8S1IKH4_9CHLO</name>
<proteinExistence type="predicted"/>